<feature type="domain" description="GST N-terminal" evidence="2">
    <location>
        <begin position="5"/>
        <end position="91"/>
    </location>
</feature>
<evidence type="ECO:0000256" key="1">
    <source>
        <dbReference type="ARBA" id="ARBA00007409"/>
    </source>
</evidence>
<reference evidence="3" key="1">
    <citation type="submission" date="2021-01" db="EMBL/GenBank/DDBJ databases">
        <authorList>
            <person name="Kaushik A."/>
        </authorList>
    </citation>
    <scope>NUCLEOTIDE SEQUENCE</scope>
    <source>
        <strain evidence="3">AG5</strain>
    </source>
</reference>
<dbReference type="PANTHER" id="PTHR44051:SF8">
    <property type="entry name" value="GLUTATHIONE S-TRANSFERASE GSTA"/>
    <property type="match status" value="1"/>
</dbReference>
<name>A0A8H3DU94_9AGAM</name>
<dbReference type="InterPro" id="IPR036249">
    <property type="entry name" value="Thioredoxin-like_sf"/>
</dbReference>
<dbReference type="CDD" id="cd03057">
    <property type="entry name" value="GST_N_Beta"/>
    <property type="match status" value="1"/>
</dbReference>
<accession>A0A8H3DU94</accession>
<protein>
    <recommendedName>
        <fullName evidence="2">GST N-terminal domain-containing protein</fullName>
    </recommendedName>
</protein>
<evidence type="ECO:0000313" key="4">
    <source>
        <dbReference type="Proteomes" id="UP000663827"/>
    </source>
</evidence>
<dbReference type="AlphaFoldDB" id="A0A8H3DU94"/>
<dbReference type="SUPFAM" id="SSF52833">
    <property type="entry name" value="Thioredoxin-like"/>
    <property type="match status" value="1"/>
</dbReference>
<comment type="similarity">
    <text evidence="1">Belongs to the GST superfamily.</text>
</comment>
<dbReference type="Gene3D" id="1.20.1050.10">
    <property type="match status" value="1"/>
</dbReference>
<dbReference type="InterPro" id="IPR004045">
    <property type="entry name" value="Glutathione_S-Trfase_N"/>
</dbReference>
<organism evidence="3 4">
    <name type="scientific">Rhizoctonia solani</name>
    <dbReference type="NCBI Taxonomy" id="456999"/>
    <lineage>
        <taxon>Eukaryota</taxon>
        <taxon>Fungi</taxon>
        <taxon>Dikarya</taxon>
        <taxon>Basidiomycota</taxon>
        <taxon>Agaricomycotina</taxon>
        <taxon>Agaricomycetes</taxon>
        <taxon>Cantharellales</taxon>
        <taxon>Ceratobasidiaceae</taxon>
        <taxon>Rhizoctonia</taxon>
    </lineage>
</organism>
<proteinExistence type="inferred from homology"/>
<dbReference type="Proteomes" id="UP000663827">
    <property type="component" value="Unassembled WGS sequence"/>
</dbReference>
<dbReference type="PROSITE" id="PS50404">
    <property type="entry name" value="GST_NTER"/>
    <property type="match status" value="1"/>
</dbReference>
<dbReference type="EMBL" id="CAJNJQ010000845">
    <property type="protein sequence ID" value="CAE7103561.1"/>
    <property type="molecule type" value="Genomic_DNA"/>
</dbReference>
<evidence type="ECO:0000259" key="2">
    <source>
        <dbReference type="PROSITE" id="PS50404"/>
    </source>
</evidence>
<comment type="caution">
    <text evidence="3">The sequence shown here is derived from an EMBL/GenBank/DDBJ whole genome shotgun (WGS) entry which is preliminary data.</text>
</comment>
<dbReference type="PANTHER" id="PTHR44051">
    <property type="entry name" value="GLUTATHIONE S-TRANSFERASE-RELATED"/>
    <property type="match status" value="1"/>
</dbReference>
<sequence>MTGETKPYILFHSPRCGSTFPLCVLRLFDIPHELVVCDYDEIIEKKGPNYSRLVEANPLAQFPTLITPEGYVMTEMVAIALYLLDQHGTGTPWDIHALNPCQLAAFYRWFVFIPANVYPTITVIEFPSRFVDVPVSAPVDSKTVETWITEGTFIKQGELWKMMEREMTKGLQVGRFLLGTESPTLLDVLVALVAHWPPNPSIPATESSVDVKEVESYVKAGASAKREEIWKMMEREMTGELKEGMFLLGTEHPSLLDVLLSLVAHYTPHPRYTWLEENCPKLRRNVIETLKADVIRDVFHENELDDFL</sequence>
<gene>
    <name evidence="3" type="ORF">RDB_LOCUS42514</name>
</gene>
<dbReference type="Gene3D" id="3.40.30.10">
    <property type="entry name" value="Glutaredoxin"/>
    <property type="match status" value="1"/>
</dbReference>
<evidence type="ECO:0000313" key="3">
    <source>
        <dbReference type="EMBL" id="CAE7103561.1"/>
    </source>
</evidence>